<comment type="caution">
    <text evidence="1">The sequence shown here is derived from an EMBL/GenBank/DDBJ whole genome shotgun (WGS) entry which is preliminary data.</text>
</comment>
<dbReference type="Proteomes" id="UP000887159">
    <property type="component" value="Unassembled WGS sequence"/>
</dbReference>
<organism evidence="1 2">
    <name type="scientific">Trichonephila clavipes</name>
    <name type="common">Golden silk orbweaver</name>
    <name type="synonym">Nephila clavipes</name>
    <dbReference type="NCBI Taxonomy" id="2585209"/>
    <lineage>
        <taxon>Eukaryota</taxon>
        <taxon>Metazoa</taxon>
        <taxon>Ecdysozoa</taxon>
        <taxon>Arthropoda</taxon>
        <taxon>Chelicerata</taxon>
        <taxon>Arachnida</taxon>
        <taxon>Araneae</taxon>
        <taxon>Araneomorphae</taxon>
        <taxon>Entelegynae</taxon>
        <taxon>Araneoidea</taxon>
        <taxon>Nephilidae</taxon>
        <taxon>Trichonephila</taxon>
    </lineage>
</organism>
<keyword evidence="2" id="KW-1185">Reference proteome</keyword>
<dbReference type="AlphaFoldDB" id="A0A8X6V181"/>
<reference evidence="1" key="1">
    <citation type="submission" date="2020-08" db="EMBL/GenBank/DDBJ databases">
        <title>Multicomponent nature underlies the extraordinary mechanical properties of spider dragline silk.</title>
        <authorList>
            <person name="Kono N."/>
            <person name="Nakamura H."/>
            <person name="Mori M."/>
            <person name="Yoshida Y."/>
            <person name="Ohtoshi R."/>
            <person name="Malay A.D."/>
            <person name="Moran D.A.P."/>
            <person name="Tomita M."/>
            <person name="Numata K."/>
            <person name="Arakawa K."/>
        </authorList>
    </citation>
    <scope>NUCLEOTIDE SEQUENCE</scope>
</reference>
<name>A0A8X6V181_TRICX</name>
<gene>
    <name evidence="1" type="primary">NCL1_63473</name>
    <name evidence="1" type="ORF">TNCV_3167941</name>
</gene>
<proteinExistence type="predicted"/>
<sequence>MEVSKEKIRYILQSFSDKGENANQVAEIVNGVYGTDTVIANYVQFGFVDSIHAFFDIKDAPHTGRPVIKNVD</sequence>
<accession>A0A8X6V181</accession>
<evidence type="ECO:0000313" key="1">
    <source>
        <dbReference type="EMBL" id="GFX90963.1"/>
    </source>
</evidence>
<dbReference type="EMBL" id="BMAU01021105">
    <property type="protein sequence ID" value="GFX90963.1"/>
    <property type="molecule type" value="Genomic_DNA"/>
</dbReference>
<protein>
    <submittedName>
        <fullName evidence="1">Histone-lysine N-methyltransferase SETMAR</fullName>
    </submittedName>
</protein>
<evidence type="ECO:0000313" key="2">
    <source>
        <dbReference type="Proteomes" id="UP000887159"/>
    </source>
</evidence>